<dbReference type="Proteomes" id="UP000285343">
    <property type="component" value="Unassembled WGS sequence"/>
</dbReference>
<reference evidence="2 3" key="1">
    <citation type="submission" date="2018-08" db="EMBL/GenBank/DDBJ databases">
        <title>A genome reference for cultivated species of the human gut microbiota.</title>
        <authorList>
            <person name="Zou Y."/>
            <person name="Xue W."/>
            <person name="Luo G."/>
        </authorList>
    </citation>
    <scope>NUCLEOTIDE SEQUENCE [LARGE SCALE GENOMIC DNA]</scope>
    <source>
        <strain evidence="2 3">AF14-42</strain>
    </source>
</reference>
<comment type="caution">
    <text evidence="2">The sequence shown here is derived from an EMBL/GenBank/DDBJ whole genome shotgun (WGS) entry which is preliminary data.</text>
</comment>
<feature type="region of interest" description="Disordered" evidence="1">
    <location>
        <begin position="38"/>
        <end position="83"/>
    </location>
</feature>
<protein>
    <submittedName>
        <fullName evidence="2">DUF3408 domain-containing protein</fullName>
    </submittedName>
</protein>
<accession>A0A412X178</accession>
<dbReference type="EMBL" id="QRZC01000051">
    <property type="protein sequence ID" value="RGV34141.1"/>
    <property type="molecule type" value="Genomic_DNA"/>
</dbReference>
<dbReference type="InterPro" id="IPR021823">
    <property type="entry name" value="DUF3408"/>
</dbReference>
<evidence type="ECO:0000256" key="1">
    <source>
        <dbReference type="SAM" id="MobiDB-lite"/>
    </source>
</evidence>
<dbReference type="RefSeq" id="WP_117867294.1">
    <property type="nucleotide sequence ID" value="NZ_QRZC01000051.1"/>
</dbReference>
<dbReference type="AlphaFoldDB" id="A0A412X178"/>
<sequence>MAKLSGGKPQIDEDFMKEIISQGLPVKKQETPMVAIPTEVKTKAETPDIPANVPEQEPKRETETAKDEKTVKEPARRKKNAPGDYRETYFMRVDLTDRQPLYVSRTTHEKLMKIVTVIGGRKATVSSYVENILLRHFDQFQDEINELYESKFEKPF</sequence>
<dbReference type="Pfam" id="PF11888">
    <property type="entry name" value="DUF3408"/>
    <property type="match status" value="1"/>
</dbReference>
<evidence type="ECO:0000313" key="2">
    <source>
        <dbReference type="EMBL" id="RGV34141.1"/>
    </source>
</evidence>
<gene>
    <name evidence="2" type="ORF">DWW14_23090</name>
</gene>
<feature type="compositionally biased region" description="Basic and acidic residues" evidence="1">
    <location>
        <begin position="56"/>
        <end position="74"/>
    </location>
</feature>
<proteinExistence type="predicted"/>
<organism evidence="2 3">
    <name type="scientific">Bacteroides uniformis</name>
    <dbReference type="NCBI Taxonomy" id="820"/>
    <lineage>
        <taxon>Bacteria</taxon>
        <taxon>Pseudomonadati</taxon>
        <taxon>Bacteroidota</taxon>
        <taxon>Bacteroidia</taxon>
        <taxon>Bacteroidales</taxon>
        <taxon>Bacteroidaceae</taxon>
        <taxon>Bacteroides</taxon>
    </lineage>
</organism>
<evidence type="ECO:0000313" key="3">
    <source>
        <dbReference type="Proteomes" id="UP000285343"/>
    </source>
</evidence>
<name>A0A412X178_BACUN</name>